<dbReference type="CDD" id="cd07182">
    <property type="entry name" value="RNase_HII_bacteria_HII_like"/>
    <property type="match status" value="1"/>
</dbReference>
<evidence type="ECO:0000256" key="12">
    <source>
        <dbReference type="ARBA" id="ARBA00022801"/>
    </source>
</evidence>
<comment type="subcellular location">
    <subcellularLocation>
        <location evidence="4 14">Cytoplasm</location>
    </subcellularLocation>
</comment>
<comment type="catalytic activity">
    <reaction evidence="1 14 15 16">
        <text>Endonucleolytic cleavage to 5'-phosphomonoester.</text>
        <dbReference type="EC" id="3.1.26.4"/>
    </reaction>
</comment>
<evidence type="ECO:0000256" key="11">
    <source>
        <dbReference type="ARBA" id="ARBA00022759"/>
    </source>
</evidence>
<feature type="domain" description="RNase H type-2" evidence="17">
    <location>
        <begin position="73"/>
        <end position="258"/>
    </location>
</feature>
<gene>
    <name evidence="14" type="primary">rnhB</name>
    <name evidence="18" type="ORF">FC51_GL000288</name>
</gene>
<evidence type="ECO:0000256" key="4">
    <source>
        <dbReference type="ARBA" id="ARBA00004496"/>
    </source>
</evidence>
<sequence length="258" mass="28643">MMRKQTISEIKQLLRDVTAVSDPLFTQLKNDPRKGVQTALHAAAARIHKQQAAVVAFEHRFEYERHFWQQGIDYIAGVDEVGRGPLAGPVVSAAVILPKDFDLVQVNDSKQLTPAVRAELAPKIQQVAISIGIGLVDNQGIDELNIYQATRVAMKQAVEKLDPQPEEIIVDAMQIPVPIKQTRLIKGDAKSISVSAASIIAKVYRDHLMDEYAKQYPAYDFPHNAGYGTAKHLAALKAYGPTPIHRMTFSPVEKFRKN</sequence>
<evidence type="ECO:0000256" key="14">
    <source>
        <dbReference type="HAMAP-Rule" id="MF_00052"/>
    </source>
</evidence>
<evidence type="ECO:0000256" key="9">
    <source>
        <dbReference type="ARBA" id="ARBA00022722"/>
    </source>
</evidence>
<feature type="binding site" evidence="14 15">
    <location>
        <position position="80"/>
    </location>
    <ligand>
        <name>a divalent metal cation</name>
        <dbReference type="ChEBI" id="CHEBI:60240"/>
    </ligand>
</feature>
<comment type="function">
    <text evidence="3 14 16">Endonuclease that specifically degrades the RNA of RNA-DNA hybrids.</text>
</comment>
<proteinExistence type="inferred from homology"/>
<comment type="cofactor">
    <cofactor evidence="14 15">
        <name>Mn(2+)</name>
        <dbReference type="ChEBI" id="CHEBI:29035"/>
    </cofactor>
    <cofactor evidence="14 15">
        <name>Mg(2+)</name>
        <dbReference type="ChEBI" id="CHEBI:18420"/>
    </cofactor>
    <text evidence="14 15">Manganese or magnesium. Binds 1 divalent metal ion per monomer in the absence of substrate. May bind a second metal ion after substrate binding.</text>
</comment>
<keyword evidence="11 14" id="KW-0255">Endonuclease</keyword>
<comment type="similarity">
    <text evidence="5 14 16">Belongs to the RNase HII family.</text>
</comment>
<dbReference type="GO" id="GO:0005737">
    <property type="term" value="C:cytoplasm"/>
    <property type="evidence" value="ECO:0007669"/>
    <property type="project" value="UniProtKB-SubCell"/>
</dbReference>
<evidence type="ECO:0000256" key="7">
    <source>
        <dbReference type="ARBA" id="ARBA00019179"/>
    </source>
</evidence>
<evidence type="ECO:0000256" key="6">
    <source>
        <dbReference type="ARBA" id="ARBA00012180"/>
    </source>
</evidence>
<accession>A0A0R1YYN5</accession>
<evidence type="ECO:0000256" key="8">
    <source>
        <dbReference type="ARBA" id="ARBA00022490"/>
    </source>
</evidence>
<evidence type="ECO:0000256" key="16">
    <source>
        <dbReference type="RuleBase" id="RU003515"/>
    </source>
</evidence>
<dbReference type="Pfam" id="PF01351">
    <property type="entry name" value="RNase_HII"/>
    <property type="match status" value="1"/>
</dbReference>
<dbReference type="Gene3D" id="3.30.420.10">
    <property type="entry name" value="Ribonuclease H-like superfamily/Ribonuclease H"/>
    <property type="match status" value="1"/>
</dbReference>
<dbReference type="GO" id="GO:0030145">
    <property type="term" value="F:manganese ion binding"/>
    <property type="evidence" value="ECO:0007669"/>
    <property type="project" value="UniProtKB-UniRule"/>
</dbReference>
<evidence type="ECO:0000256" key="1">
    <source>
        <dbReference type="ARBA" id="ARBA00000077"/>
    </source>
</evidence>
<dbReference type="InterPro" id="IPR036397">
    <property type="entry name" value="RNaseH_sf"/>
</dbReference>
<keyword evidence="12 14" id="KW-0378">Hydrolase</keyword>
<dbReference type="FunFam" id="3.30.420.10:FF:000006">
    <property type="entry name" value="Ribonuclease HII"/>
    <property type="match status" value="1"/>
</dbReference>
<dbReference type="InterPro" id="IPR022898">
    <property type="entry name" value="RNase_HII"/>
</dbReference>
<reference evidence="18 19" key="1">
    <citation type="journal article" date="2015" name="Genome Announc.">
        <title>Expanding the biotechnology potential of lactobacilli through comparative genomics of 213 strains and associated genera.</title>
        <authorList>
            <person name="Sun Z."/>
            <person name="Harris H.M."/>
            <person name="McCann A."/>
            <person name="Guo C."/>
            <person name="Argimon S."/>
            <person name="Zhang W."/>
            <person name="Yang X."/>
            <person name="Jeffery I.B."/>
            <person name="Cooney J.C."/>
            <person name="Kagawa T.F."/>
            <person name="Liu W."/>
            <person name="Song Y."/>
            <person name="Salvetti E."/>
            <person name="Wrobel A."/>
            <person name="Rasinkangas P."/>
            <person name="Parkhill J."/>
            <person name="Rea M.C."/>
            <person name="O'Sullivan O."/>
            <person name="Ritari J."/>
            <person name="Douillard F.P."/>
            <person name="Paul Ross R."/>
            <person name="Yang R."/>
            <person name="Briner A.E."/>
            <person name="Felis G.E."/>
            <person name="de Vos W.M."/>
            <person name="Barrangou R."/>
            <person name="Klaenhammer T.R."/>
            <person name="Caufield P.W."/>
            <person name="Cui Y."/>
            <person name="Zhang H."/>
            <person name="O'Toole P.W."/>
        </authorList>
    </citation>
    <scope>NUCLEOTIDE SEQUENCE [LARGE SCALE GENOMIC DNA]</scope>
    <source>
        <strain evidence="18 19">DSM 5707</strain>
    </source>
</reference>
<dbReference type="PATRIC" id="fig|1423784.4.peg.285"/>
<dbReference type="Proteomes" id="UP000051957">
    <property type="component" value="Unassembled WGS sequence"/>
</dbReference>
<comment type="caution">
    <text evidence="18">The sequence shown here is derived from an EMBL/GenBank/DDBJ whole genome shotgun (WGS) entry which is preliminary data.</text>
</comment>
<evidence type="ECO:0000256" key="10">
    <source>
        <dbReference type="ARBA" id="ARBA00022723"/>
    </source>
</evidence>
<evidence type="ECO:0000256" key="2">
    <source>
        <dbReference type="ARBA" id="ARBA00001946"/>
    </source>
</evidence>
<dbReference type="GO" id="GO:0032299">
    <property type="term" value="C:ribonuclease H2 complex"/>
    <property type="evidence" value="ECO:0007669"/>
    <property type="project" value="TreeGrafter"/>
</dbReference>
<comment type="cofactor">
    <cofactor evidence="2">
        <name>Mg(2+)</name>
        <dbReference type="ChEBI" id="CHEBI:18420"/>
    </cofactor>
</comment>
<evidence type="ECO:0000256" key="13">
    <source>
        <dbReference type="ARBA" id="ARBA00023211"/>
    </source>
</evidence>
<evidence type="ECO:0000256" key="3">
    <source>
        <dbReference type="ARBA" id="ARBA00004065"/>
    </source>
</evidence>
<dbReference type="GO" id="GO:0006298">
    <property type="term" value="P:mismatch repair"/>
    <property type="evidence" value="ECO:0007669"/>
    <property type="project" value="TreeGrafter"/>
</dbReference>
<dbReference type="InterPro" id="IPR024567">
    <property type="entry name" value="RNase_HII/HIII_dom"/>
</dbReference>
<protein>
    <recommendedName>
        <fullName evidence="7 14">Ribonuclease HII</fullName>
        <shortName evidence="14">RNase HII</shortName>
        <ecNumber evidence="6 14">3.1.26.4</ecNumber>
    </recommendedName>
</protein>
<dbReference type="InterPro" id="IPR012337">
    <property type="entry name" value="RNaseH-like_sf"/>
</dbReference>
<keyword evidence="8 14" id="KW-0963">Cytoplasm</keyword>
<dbReference type="GO" id="GO:0043137">
    <property type="term" value="P:DNA replication, removal of RNA primer"/>
    <property type="evidence" value="ECO:0007669"/>
    <property type="project" value="TreeGrafter"/>
</dbReference>
<evidence type="ECO:0000313" key="18">
    <source>
        <dbReference type="EMBL" id="KRM47806.1"/>
    </source>
</evidence>
<organism evidence="18 19">
    <name type="scientific">Lentilactobacillus parabuchneri DSM 5707 = NBRC 107865</name>
    <dbReference type="NCBI Taxonomy" id="1423784"/>
    <lineage>
        <taxon>Bacteria</taxon>
        <taxon>Bacillati</taxon>
        <taxon>Bacillota</taxon>
        <taxon>Bacilli</taxon>
        <taxon>Lactobacillales</taxon>
        <taxon>Lactobacillaceae</taxon>
        <taxon>Lentilactobacillus</taxon>
    </lineage>
</organism>
<evidence type="ECO:0000259" key="17">
    <source>
        <dbReference type="PROSITE" id="PS51975"/>
    </source>
</evidence>
<dbReference type="PROSITE" id="PS51975">
    <property type="entry name" value="RNASE_H_2"/>
    <property type="match status" value="1"/>
</dbReference>
<dbReference type="EC" id="3.1.26.4" evidence="6 14"/>
<name>A0A0R1YYN5_9LACO</name>
<evidence type="ECO:0000256" key="15">
    <source>
        <dbReference type="PROSITE-ProRule" id="PRU01319"/>
    </source>
</evidence>
<dbReference type="AlphaFoldDB" id="A0A0R1YYN5"/>
<dbReference type="InterPro" id="IPR001352">
    <property type="entry name" value="RNase_HII/HIII"/>
</dbReference>
<dbReference type="HAMAP" id="MF_00052_B">
    <property type="entry name" value="RNase_HII_B"/>
    <property type="match status" value="1"/>
</dbReference>
<feature type="binding site" evidence="14 15">
    <location>
        <position position="171"/>
    </location>
    <ligand>
        <name>a divalent metal cation</name>
        <dbReference type="ChEBI" id="CHEBI:60240"/>
    </ligand>
</feature>
<dbReference type="NCBIfam" id="NF000595">
    <property type="entry name" value="PRK00015.1-3"/>
    <property type="match status" value="1"/>
</dbReference>
<dbReference type="PANTHER" id="PTHR10954:SF18">
    <property type="entry name" value="RIBONUCLEASE HII"/>
    <property type="match status" value="1"/>
</dbReference>
<feature type="binding site" evidence="14 15">
    <location>
        <position position="79"/>
    </location>
    <ligand>
        <name>a divalent metal cation</name>
        <dbReference type="ChEBI" id="CHEBI:60240"/>
    </ligand>
</feature>
<keyword evidence="9 14" id="KW-0540">Nuclease</keyword>
<dbReference type="SUPFAM" id="SSF53098">
    <property type="entry name" value="Ribonuclease H-like"/>
    <property type="match status" value="1"/>
</dbReference>
<dbReference type="GO" id="GO:0003723">
    <property type="term" value="F:RNA binding"/>
    <property type="evidence" value="ECO:0007669"/>
    <property type="project" value="UniProtKB-UniRule"/>
</dbReference>
<keyword evidence="13 14" id="KW-0464">Manganese</keyword>
<dbReference type="NCBIfam" id="NF000594">
    <property type="entry name" value="PRK00015.1-1"/>
    <property type="match status" value="1"/>
</dbReference>
<dbReference type="PANTHER" id="PTHR10954">
    <property type="entry name" value="RIBONUCLEASE H2 SUBUNIT A"/>
    <property type="match status" value="1"/>
</dbReference>
<evidence type="ECO:0000256" key="5">
    <source>
        <dbReference type="ARBA" id="ARBA00007383"/>
    </source>
</evidence>
<evidence type="ECO:0000313" key="19">
    <source>
        <dbReference type="Proteomes" id="UP000051957"/>
    </source>
</evidence>
<dbReference type="EMBL" id="AZGK01000001">
    <property type="protein sequence ID" value="KRM47806.1"/>
    <property type="molecule type" value="Genomic_DNA"/>
</dbReference>
<dbReference type="GO" id="GO:0004523">
    <property type="term" value="F:RNA-DNA hybrid ribonuclease activity"/>
    <property type="evidence" value="ECO:0007669"/>
    <property type="project" value="UniProtKB-UniRule"/>
</dbReference>
<keyword evidence="10 14" id="KW-0479">Metal-binding</keyword>